<gene>
    <name evidence="3" type="ORF">CAEBREN_13133</name>
</gene>
<dbReference type="FunCoup" id="G0MTB8">
    <property type="interactions" value="30"/>
</dbReference>
<dbReference type="OMA" id="CFAYSAY"/>
<dbReference type="GO" id="GO:0006629">
    <property type="term" value="P:lipid metabolic process"/>
    <property type="evidence" value="ECO:0007669"/>
    <property type="project" value="InterPro"/>
</dbReference>
<dbReference type="AlphaFoldDB" id="G0MTB8"/>
<keyword evidence="4" id="KW-1185">Reference proteome</keyword>
<evidence type="ECO:0000259" key="2">
    <source>
        <dbReference type="Pfam" id="PF01764"/>
    </source>
</evidence>
<dbReference type="PANTHER" id="PTHR45908">
    <property type="entry name" value="PROTEIN CBG11750-RELATED"/>
    <property type="match status" value="1"/>
</dbReference>
<feature type="chain" id="PRO_5003404057" description="Fungal lipase-type domain-containing protein" evidence="1">
    <location>
        <begin position="20"/>
        <end position="382"/>
    </location>
</feature>
<protein>
    <recommendedName>
        <fullName evidence="2">Fungal lipase-type domain-containing protein</fullName>
    </recommendedName>
</protein>
<dbReference type="InterPro" id="IPR002921">
    <property type="entry name" value="Fungal_lipase-type"/>
</dbReference>
<dbReference type="InterPro" id="IPR029058">
    <property type="entry name" value="AB_hydrolase_fold"/>
</dbReference>
<keyword evidence="1" id="KW-0732">Signal</keyword>
<dbReference type="EMBL" id="GL379811">
    <property type="protein sequence ID" value="EGT43584.1"/>
    <property type="molecule type" value="Genomic_DNA"/>
</dbReference>
<evidence type="ECO:0000313" key="3">
    <source>
        <dbReference type="EMBL" id="EGT43584.1"/>
    </source>
</evidence>
<dbReference type="InParanoid" id="G0MTB8"/>
<dbReference type="Proteomes" id="UP000008068">
    <property type="component" value="Unassembled WGS sequence"/>
</dbReference>
<dbReference type="SUPFAM" id="SSF53474">
    <property type="entry name" value="alpha/beta-Hydrolases"/>
    <property type="match status" value="1"/>
</dbReference>
<proteinExistence type="predicted"/>
<name>G0MTB8_CAEBE</name>
<organism evidence="4">
    <name type="scientific">Caenorhabditis brenneri</name>
    <name type="common">Nematode worm</name>
    <dbReference type="NCBI Taxonomy" id="135651"/>
    <lineage>
        <taxon>Eukaryota</taxon>
        <taxon>Metazoa</taxon>
        <taxon>Ecdysozoa</taxon>
        <taxon>Nematoda</taxon>
        <taxon>Chromadorea</taxon>
        <taxon>Rhabditida</taxon>
        <taxon>Rhabditina</taxon>
        <taxon>Rhabditomorpha</taxon>
        <taxon>Rhabditoidea</taxon>
        <taxon>Rhabditidae</taxon>
        <taxon>Peloderinae</taxon>
        <taxon>Caenorhabditis</taxon>
    </lineage>
</organism>
<feature type="signal peptide" evidence="1">
    <location>
        <begin position="1"/>
        <end position="19"/>
    </location>
</feature>
<dbReference type="HOGENOM" id="CLU_032957_0_0_1"/>
<evidence type="ECO:0000256" key="1">
    <source>
        <dbReference type="SAM" id="SignalP"/>
    </source>
</evidence>
<dbReference type="Pfam" id="PF01764">
    <property type="entry name" value="Lipase_3"/>
    <property type="match status" value="1"/>
</dbReference>
<dbReference type="PANTHER" id="PTHR45908:SF18">
    <property type="entry name" value="FUNGAL LIPASE-LIKE DOMAIN-CONTAINING PROTEIN"/>
    <property type="match status" value="1"/>
</dbReference>
<dbReference type="Gene3D" id="3.40.50.1820">
    <property type="entry name" value="alpha/beta hydrolase"/>
    <property type="match status" value="1"/>
</dbReference>
<feature type="domain" description="Fungal lipase-type" evidence="2">
    <location>
        <begin position="170"/>
        <end position="309"/>
    </location>
</feature>
<dbReference type="OrthoDB" id="438440at2759"/>
<accession>G0MTB8</accession>
<sequence>MNSHFLFLSLFCLLQLTNCAPLDSCSRVESCSKCVNSTDGFGYKCQWCATSNSCASEQTTTTNCHVDDWTLNEYNCPTDVSNVNYDEPFMRNTVLPLVAATHAPSYEKVGLLYFLESQTFYFQLSRSLDTCFRDNDQIEVINAYEIFCDETQITTCFAYSAYLKDRNAMVLVFRGTTTLFQLIDEGISFFLHPKIQFNVTKGVVDGYYLNAFYSLWNKGMRNDVEMVLNEKKDVKVWFFGHSLGGGLASIASSYVAKTYEIDGSRTKLVTFGMPRIGDIDLAEAHDELVPDSWRIEHSKDPIPALPPRTFPDDIDKGSFHHNTEIWYPHGMALGANFEIGTRPDTTVGRSVFPFNIEDHFTYFNVYLESWYIKGCNKEDVAP</sequence>
<dbReference type="eggNOG" id="KOG4569">
    <property type="taxonomic scope" value="Eukaryota"/>
</dbReference>
<evidence type="ECO:0000313" key="4">
    <source>
        <dbReference type="Proteomes" id="UP000008068"/>
    </source>
</evidence>
<dbReference type="CDD" id="cd00519">
    <property type="entry name" value="Lipase_3"/>
    <property type="match status" value="1"/>
</dbReference>
<dbReference type="STRING" id="135651.G0MTB8"/>
<reference evidence="4" key="1">
    <citation type="submission" date="2011-07" db="EMBL/GenBank/DDBJ databases">
        <authorList>
            <consortium name="Caenorhabditis brenneri Sequencing and Analysis Consortium"/>
            <person name="Wilson R.K."/>
        </authorList>
    </citation>
    <scope>NUCLEOTIDE SEQUENCE [LARGE SCALE GENOMIC DNA]</scope>
    <source>
        <strain evidence="4">PB2801</strain>
    </source>
</reference>